<evidence type="ECO:0000313" key="2">
    <source>
        <dbReference type="EMBL" id="WOQ69426.1"/>
    </source>
</evidence>
<dbReference type="GO" id="GO:0005829">
    <property type="term" value="C:cytosol"/>
    <property type="evidence" value="ECO:0007669"/>
    <property type="project" value="TreeGrafter"/>
</dbReference>
<accession>A0AAU0MG16</accession>
<dbReference type="KEGG" id="mliy:RYJ27_12095"/>
<keyword evidence="3" id="KW-1185">Reference proteome</keyword>
<dbReference type="GO" id="GO:0006749">
    <property type="term" value="P:glutathione metabolic process"/>
    <property type="evidence" value="ECO:0007669"/>
    <property type="project" value="TreeGrafter"/>
</dbReference>
<proteinExistence type="predicted"/>
<protein>
    <recommendedName>
        <fullName evidence="1">Hydantoinase/oxoprolinase N-terminal domain-containing protein</fullName>
    </recommendedName>
</protein>
<evidence type="ECO:0000313" key="3">
    <source>
        <dbReference type="Proteomes" id="UP001329313"/>
    </source>
</evidence>
<organism evidence="2 3">
    <name type="scientific">Microbacterium limosum</name>
    <dbReference type="NCBI Taxonomy" id="3079935"/>
    <lineage>
        <taxon>Bacteria</taxon>
        <taxon>Bacillati</taxon>
        <taxon>Actinomycetota</taxon>
        <taxon>Actinomycetes</taxon>
        <taxon>Micrococcales</taxon>
        <taxon>Microbacteriaceae</taxon>
        <taxon>Microbacterium</taxon>
    </lineage>
</organism>
<dbReference type="InterPro" id="IPR008040">
    <property type="entry name" value="Hydant_A_N"/>
</dbReference>
<evidence type="ECO:0000259" key="1">
    <source>
        <dbReference type="Pfam" id="PF05378"/>
    </source>
</evidence>
<dbReference type="GO" id="GO:0017168">
    <property type="term" value="F:5-oxoprolinase (ATP-hydrolyzing) activity"/>
    <property type="evidence" value="ECO:0007669"/>
    <property type="project" value="TreeGrafter"/>
</dbReference>
<dbReference type="RefSeq" id="WP_330170550.1">
    <property type="nucleotide sequence ID" value="NZ_CP137080.1"/>
</dbReference>
<dbReference type="Proteomes" id="UP001329313">
    <property type="component" value="Chromosome"/>
</dbReference>
<dbReference type="PANTHER" id="PTHR11365:SF23">
    <property type="entry name" value="HYPOTHETICAL 5-OXOPROLINASE (EUROFUNG)-RELATED"/>
    <property type="match status" value="1"/>
</dbReference>
<gene>
    <name evidence="2" type="ORF">RYJ27_12095</name>
</gene>
<dbReference type="InterPro" id="IPR045079">
    <property type="entry name" value="Oxoprolinase-like"/>
</dbReference>
<dbReference type="PANTHER" id="PTHR11365">
    <property type="entry name" value="5-OXOPROLINASE RELATED"/>
    <property type="match status" value="1"/>
</dbReference>
<dbReference type="Pfam" id="PF05378">
    <property type="entry name" value="Hydant_A_N"/>
    <property type="match status" value="1"/>
</dbReference>
<sequence>MRIGVRVTPDEISAVGVHEDGHFARARRSPHGDLTSAVADALRSLRSDQDEPVSSVVFDVSRALVRDADAGVVSVLIEPRAPREPRRHLWSSEHIPVDVAHVGGGHNALGHELVPLDEQALRRLAEHIAPGAHLVVSAAGSPVNAEHERRAAEVLRSAAAVGSITESSAFYSDSLLVREFTAILNAVMLARAEQLAASLEDAVAQGAGEEVRAFVATNEGGCTPLSRLPITPVHSMRADVAGEMLGGAAVAGRTSGRIIVARRGAVRIGEFVDGLPSVVSRTSLPGGISLASSFARVVPLTDLLLSGSAEPPVTVLVEGAERELAEFGLAPAIGTDEDLVAVGAAVAPASYWHNRVARVVSAEDIDRALADGEAIARANLVAWGAHPSGVRITEARVLATTYGEAQMIRARVRGVAETQVASLPAARALEESRA</sequence>
<name>A0AAU0MG16_9MICO</name>
<dbReference type="AlphaFoldDB" id="A0AAU0MG16"/>
<reference evidence="2 3" key="1">
    <citation type="submission" date="2023-10" db="EMBL/GenBank/DDBJ databases">
        <title>Y20.</title>
        <authorList>
            <person name="Zhang G."/>
            <person name="Ding Y."/>
        </authorList>
    </citation>
    <scope>NUCLEOTIDE SEQUENCE [LARGE SCALE GENOMIC DNA]</scope>
    <source>
        <strain evidence="2 3">Y20</strain>
    </source>
</reference>
<dbReference type="EMBL" id="CP137080">
    <property type="protein sequence ID" value="WOQ69426.1"/>
    <property type="molecule type" value="Genomic_DNA"/>
</dbReference>
<feature type="domain" description="Hydantoinase/oxoprolinase N-terminal" evidence="1">
    <location>
        <begin position="98"/>
        <end position="157"/>
    </location>
</feature>